<organism evidence="9 10">
    <name type="scientific">Paraburkholderia antibiotica</name>
    <dbReference type="NCBI Taxonomy" id="2728839"/>
    <lineage>
        <taxon>Bacteria</taxon>
        <taxon>Pseudomonadati</taxon>
        <taxon>Pseudomonadota</taxon>
        <taxon>Betaproteobacteria</taxon>
        <taxon>Burkholderiales</taxon>
        <taxon>Burkholderiaceae</taxon>
        <taxon>Paraburkholderia</taxon>
    </lineage>
</organism>
<feature type="transmembrane region" description="Helical" evidence="7">
    <location>
        <begin position="283"/>
        <end position="302"/>
    </location>
</feature>
<feature type="transmembrane region" description="Helical" evidence="7">
    <location>
        <begin position="18"/>
        <end position="35"/>
    </location>
</feature>
<feature type="transmembrane region" description="Helical" evidence="7">
    <location>
        <begin position="402"/>
        <end position="422"/>
    </location>
</feature>
<dbReference type="GO" id="GO:0022857">
    <property type="term" value="F:transmembrane transporter activity"/>
    <property type="evidence" value="ECO:0007669"/>
    <property type="project" value="InterPro"/>
</dbReference>
<feature type="transmembrane region" description="Helical" evidence="7">
    <location>
        <begin position="55"/>
        <end position="72"/>
    </location>
</feature>
<feature type="transmembrane region" description="Helical" evidence="7">
    <location>
        <begin position="181"/>
        <end position="202"/>
    </location>
</feature>
<dbReference type="PROSITE" id="PS50850">
    <property type="entry name" value="MFS"/>
    <property type="match status" value="1"/>
</dbReference>
<dbReference type="EMBL" id="JABBFZ010000022">
    <property type="protein sequence ID" value="NML34481.1"/>
    <property type="molecule type" value="Genomic_DNA"/>
</dbReference>
<evidence type="ECO:0000256" key="1">
    <source>
        <dbReference type="ARBA" id="ARBA00004141"/>
    </source>
</evidence>
<comment type="subcellular location">
    <subcellularLocation>
        <location evidence="1">Membrane</location>
        <topology evidence="1">Multi-pass membrane protein</topology>
    </subcellularLocation>
</comment>
<feature type="transmembrane region" description="Helical" evidence="7">
    <location>
        <begin position="84"/>
        <end position="107"/>
    </location>
</feature>
<dbReference type="RefSeq" id="WP_169500671.1">
    <property type="nucleotide sequence ID" value="NZ_JABBFZ010000022.1"/>
</dbReference>
<evidence type="ECO:0000259" key="8">
    <source>
        <dbReference type="PROSITE" id="PS50850"/>
    </source>
</evidence>
<gene>
    <name evidence="9" type="ORF">HHL14_27075</name>
</gene>
<evidence type="ECO:0000256" key="5">
    <source>
        <dbReference type="ARBA" id="ARBA00023136"/>
    </source>
</evidence>
<feature type="transmembrane region" description="Helical" evidence="7">
    <location>
        <begin position="150"/>
        <end position="169"/>
    </location>
</feature>
<dbReference type="Proteomes" id="UP000583127">
    <property type="component" value="Unassembled WGS sequence"/>
</dbReference>
<dbReference type="Pfam" id="PF07690">
    <property type="entry name" value="MFS_1"/>
    <property type="match status" value="1"/>
</dbReference>
<evidence type="ECO:0000256" key="3">
    <source>
        <dbReference type="ARBA" id="ARBA00022692"/>
    </source>
</evidence>
<dbReference type="InterPro" id="IPR036259">
    <property type="entry name" value="MFS_trans_sf"/>
</dbReference>
<dbReference type="InterPro" id="IPR020846">
    <property type="entry name" value="MFS_dom"/>
</dbReference>
<feature type="domain" description="Major facilitator superfamily (MFS) profile" evidence="8">
    <location>
        <begin position="22"/>
        <end position="429"/>
    </location>
</feature>
<dbReference type="GO" id="GO:0016020">
    <property type="term" value="C:membrane"/>
    <property type="evidence" value="ECO:0007669"/>
    <property type="project" value="UniProtKB-SubCell"/>
</dbReference>
<evidence type="ECO:0000256" key="7">
    <source>
        <dbReference type="SAM" id="Phobius"/>
    </source>
</evidence>
<proteinExistence type="predicted"/>
<keyword evidence="4 7" id="KW-1133">Transmembrane helix</keyword>
<dbReference type="InterPro" id="IPR011701">
    <property type="entry name" value="MFS"/>
</dbReference>
<feature type="transmembrane region" description="Helical" evidence="7">
    <location>
        <begin position="370"/>
        <end position="396"/>
    </location>
</feature>
<dbReference type="CDD" id="cd17319">
    <property type="entry name" value="MFS_ExuT_GudP_like"/>
    <property type="match status" value="1"/>
</dbReference>
<name>A0A7Y0A0Z4_9BURK</name>
<keyword evidence="10" id="KW-1185">Reference proteome</keyword>
<evidence type="ECO:0000256" key="2">
    <source>
        <dbReference type="ARBA" id="ARBA00022448"/>
    </source>
</evidence>
<sequence length="455" mass="48925">MTPQTEGIVVPVPVVKRIFARVVWPLFTLFLAGAIDRVNLSFAALKMNGQLNFNHEVYGFGVSIFFLGYLLFQMPSLYLLRKIGVARWCFVVTASAGIIATLMAFVATPLQFYSLRFLLGVAEAGLAPGIVYIVGVWVPRSDRAAAIARTQLAAPISIIFGGPLSGWLMTRLHSTNGLAGWQWMFIAEGLPTICLGVLLFALMRDKPTQAKWLSHKEAVLVESVLAEEQAALQERVIVGFRDVLTDIRVWCAAGVWLTLILASYSLSFWLPLVVKQTSGQSDLNVGFLSALPWLGIGSGMLFNARHSDRTGERYFHIGVPAILSAIFFALSLAAHVGILSLLFLVLAGFGLGSAQSVFWTIPSSIFGRGVVANGLALINICGSIGGMVGSSLIGVIRQNTGSFTPAILGISATLAFGALLLIPIARASQAKRHAIPPARPLPGNARSEPTEESYE</sequence>
<protein>
    <submittedName>
        <fullName evidence="9">MFS transporter</fullName>
    </submittedName>
</protein>
<feature type="region of interest" description="Disordered" evidence="6">
    <location>
        <begin position="435"/>
        <end position="455"/>
    </location>
</feature>
<reference evidence="9 10" key="1">
    <citation type="submission" date="2020-04" db="EMBL/GenBank/DDBJ databases">
        <title>Paraburkholderia sp. G-4-1-8 isolated from soil.</title>
        <authorList>
            <person name="Dahal R.H."/>
        </authorList>
    </citation>
    <scope>NUCLEOTIDE SEQUENCE [LARGE SCALE GENOMIC DNA]</scope>
    <source>
        <strain evidence="9 10">G-4-1-8</strain>
    </source>
</reference>
<evidence type="ECO:0000256" key="6">
    <source>
        <dbReference type="SAM" id="MobiDB-lite"/>
    </source>
</evidence>
<keyword evidence="5 7" id="KW-0472">Membrane</keyword>
<feature type="transmembrane region" description="Helical" evidence="7">
    <location>
        <begin position="113"/>
        <end position="138"/>
    </location>
</feature>
<keyword evidence="3 7" id="KW-0812">Transmembrane</keyword>
<feature type="transmembrane region" description="Helical" evidence="7">
    <location>
        <begin position="338"/>
        <end position="358"/>
    </location>
</feature>
<dbReference type="PANTHER" id="PTHR43791:SF36">
    <property type="entry name" value="TRANSPORTER, PUTATIVE (AFU_ORTHOLOGUE AFUA_6G08340)-RELATED"/>
    <property type="match status" value="1"/>
</dbReference>
<dbReference type="Gene3D" id="1.20.1250.20">
    <property type="entry name" value="MFS general substrate transporter like domains"/>
    <property type="match status" value="2"/>
</dbReference>
<dbReference type="SUPFAM" id="SSF103473">
    <property type="entry name" value="MFS general substrate transporter"/>
    <property type="match status" value="1"/>
</dbReference>
<evidence type="ECO:0000313" key="9">
    <source>
        <dbReference type="EMBL" id="NML34481.1"/>
    </source>
</evidence>
<feature type="transmembrane region" description="Helical" evidence="7">
    <location>
        <begin position="249"/>
        <end position="271"/>
    </location>
</feature>
<dbReference type="AlphaFoldDB" id="A0A7Y0A0Z4"/>
<keyword evidence="2" id="KW-0813">Transport</keyword>
<accession>A0A7Y0A0Z4</accession>
<feature type="transmembrane region" description="Helical" evidence="7">
    <location>
        <begin position="314"/>
        <end position="332"/>
    </location>
</feature>
<evidence type="ECO:0000256" key="4">
    <source>
        <dbReference type="ARBA" id="ARBA00022989"/>
    </source>
</evidence>
<evidence type="ECO:0000313" key="10">
    <source>
        <dbReference type="Proteomes" id="UP000583127"/>
    </source>
</evidence>
<dbReference type="PANTHER" id="PTHR43791">
    <property type="entry name" value="PERMEASE-RELATED"/>
    <property type="match status" value="1"/>
</dbReference>
<comment type="caution">
    <text evidence="9">The sequence shown here is derived from an EMBL/GenBank/DDBJ whole genome shotgun (WGS) entry which is preliminary data.</text>
</comment>